<dbReference type="Pfam" id="PF08352">
    <property type="entry name" value="oligo_HPY"/>
    <property type="match status" value="1"/>
</dbReference>
<dbReference type="GO" id="GO:0055085">
    <property type="term" value="P:transmembrane transport"/>
    <property type="evidence" value="ECO:0007669"/>
    <property type="project" value="UniProtKB-ARBA"/>
</dbReference>
<dbReference type="PROSITE" id="PS00211">
    <property type="entry name" value="ABC_TRANSPORTER_1"/>
    <property type="match status" value="2"/>
</dbReference>
<comment type="similarity">
    <text evidence="1">Belongs to the ABC transporter superfamily.</text>
</comment>
<dbReference type="SMART" id="SM00382">
    <property type="entry name" value="AAA"/>
    <property type="match status" value="2"/>
</dbReference>
<dbReference type="PROSITE" id="PS50893">
    <property type="entry name" value="ABC_TRANSPORTER_2"/>
    <property type="match status" value="2"/>
</dbReference>
<dbReference type="SUPFAM" id="SSF52540">
    <property type="entry name" value="P-loop containing nucleoside triphosphate hydrolases"/>
    <property type="match status" value="2"/>
</dbReference>
<dbReference type="Proteomes" id="UP000596074">
    <property type="component" value="Chromosome"/>
</dbReference>
<evidence type="ECO:0000256" key="4">
    <source>
        <dbReference type="ARBA" id="ARBA00022840"/>
    </source>
</evidence>
<dbReference type="InterPro" id="IPR027417">
    <property type="entry name" value="P-loop_NTPase"/>
</dbReference>
<accession>A0A9X7UW47</accession>
<keyword evidence="2" id="KW-0813">Transport</keyword>
<feature type="domain" description="ABC transporter" evidence="5">
    <location>
        <begin position="8"/>
        <end position="261"/>
    </location>
</feature>
<dbReference type="FunFam" id="3.40.50.300:FF:000016">
    <property type="entry name" value="Oligopeptide ABC transporter ATP-binding component"/>
    <property type="match status" value="2"/>
</dbReference>
<protein>
    <submittedName>
        <fullName evidence="6">Dipeptide ABC transporter ATP-binding protein</fullName>
    </submittedName>
</protein>
<dbReference type="Gene3D" id="3.40.50.300">
    <property type="entry name" value="P-loop containing nucleotide triphosphate hydrolases"/>
    <property type="match status" value="2"/>
</dbReference>
<dbReference type="EMBL" id="CP046056">
    <property type="protein sequence ID" value="QQD23988.1"/>
    <property type="molecule type" value="Genomic_DNA"/>
</dbReference>
<dbReference type="InterPro" id="IPR050319">
    <property type="entry name" value="ABC_transp_ATP-bind"/>
</dbReference>
<dbReference type="RefSeq" id="WP_228346538.1">
    <property type="nucleotide sequence ID" value="NZ_CP046056.1"/>
</dbReference>
<dbReference type="InterPro" id="IPR013563">
    <property type="entry name" value="Oligopep_ABC_C"/>
</dbReference>
<dbReference type="NCBIfam" id="NF007739">
    <property type="entry name" value="PRK10419.1"/>
    <property type="match status" value="2"/>
</dbReference>
<feature type="domain" description="ABC transporter" evidence="5">
    <location>
        <begin position="280"/>
        <end position="531"/>
    </location>
</feature>
<dbReference type="GO" id="GO:0016887">
    <property type="term" value="F:ATP hydrolysis activity"/>
    <property type="evidence" value="ECO:0007669"/>
    <property type="project" value="InterPro"/>
</dbReference>
<evidence type="ECO:0000259" key="5">
    <source>
        <dbReference type="PROSITE" id="PS50893"/>
    </source>
</evidence>
<dbReference type="PANTHER" id="PTHR43776:SF7">
    <property type="entry name" value="D,D-DIPEPTIDE TRANSPORT ATP-BINDING PROTEIN DDPF-RELATED"/>
    <property type="match status" value="1"/>
</dbReference>
<dbReference type="CDD" id="cd03257">
    <property type="entry name" value="ABC_NikE_OppD_transporters"/>
    <property type="match status" value="2"/>
</dbReference>
<evidence type="ECO:0000256" key="2">
    <source>
        <dbReference type="ARBA" id="ARBA00022448"/>
    </source>
</evidence>
<evidence type="ECO:0000313" key="6">
    <source>
        <dbReference type="EMBL" id="QQD23988.1"/>
    </source>
</evidence>
<dbReference type="PANTHER" id="PTHR43776">
    <property type="entry name" value="TRANSPORT ATP-BINDING PROTEIN"/>
    <property type="match status" value="1"/>
</dbReference>
<dbReference type="KEGG" id="vcw:GJQ55_05610"/>
<evidence type="ECO:0000256" key="1">
    <source>
        <dbReference type="ARBA" id="ARBA00005417"/>
    </source>
</evidence>
<dbReference type="InterPro" id="IPR003439">
    <property type="entry name" value="ABC_transporter-like_ATP-bd"/>
</dbReference>
<sequence>MTESNALLQVQGLSIEVLPGKHSAQAQPLVQNISFSLKAGEILALVGESGSGKSITSLALMRLLPDVLAIRAGSVTLGDTDVFALTERQMNDVRGRQVAMVFQEPQSSLNPVQTIGKQIGEVLQWHQGLSGTELRQRVTALLQEVGIPDPAQRIDWYPHQLSGGQKQRVMIAMALACEPQLLIADEPTTALDVTIQKQILSLLNDIRRRRQLAILLITHDMGVVAEMADHVAVMRHGQIIEQERATDFFRAPQQEYSRQLLAALPDTSRFLTAADDEPLLRLQNVKVWFAQRAGILQRVKDYTRAVDGISLDIRRGETLALVGESGSGKSTAGRAILALEPLAGGDIHFAGQRIDTLSSKEFLPLRKKIQVIFQDPFSSMNPRFSVRDILTEGMQALGVGNDDADREQRARTLLEKVGLLPEHLDRYPHEFSGGQRQRLAIARALAVEPELIICDEPTSALDVSIRGQVLALLQQLQQELGLAYLFITHDLSIIPQIAHRVAVMKDGRIVEQGPAATIMTAAENTYTRELLASVPRLLDPANG</sequence>
<evidence type="ECO:0000313" key="7">
    <source>
        <dbReference type="Proteomes" id="UP000596074"/>
    </source>
</evidence>
<keyword evidence="3" id="KW-0547">Nucleotide-binding</keyword>
<proteinExistence type="inferred from homology"/>
<dbReference type="InterPro" id="IPR003593">
    <property type="entry name" value="AAA+_ATPase"/>
</dbReference>
<dbReference type="AlphaFoldDB" id="A0A9X7UW47"/>
<dbReference type="GO" id="GO:0005524">
    <property type="term" value="F:ATP binding"/>
    <property type="evidence" value="ECO:0007669"/>
    <property type="project" value="UniProtKB-KW"/>
</dbReference>
<dbReference type="GO" id="GO:0015833">
    <property type="term" value="P:peptide transport"/>
    <property type="evidence" value="ECO:0007669"/>
    <property type="project" value="InterPro"/>
</dbReference>
<evidence type="ECO:0000256" key="3">
    <source>
        <dbReference type="ARBA" id="ARBA00022741"/>
    </source>
</evidence>
<gene>
    <name evidence="6" type="ORF">GJQ55_05610</name>
</gene>
<organism evidence="6 7">
    <name type="scientific">Venatoribacter cucullus</name>
    <dbReference type="NCBI Taxonomy" id="2661630"/>
    <lineage>
        <taxon>Bacteria</taxon>
        <taxon>Pseudomonadati</taxon>
        <taxon>Pseudomonadota</taxon>
        <taxon>Gammaproteobacteria</taxon>
        <taxon>Oceanospirillales</taxon>
        <taxon>Oceanospirillaceae</taxon>
        <taxon>Venatoribacter</taxon>
    </lineage>
</organism>
<reference evidence="6 7" key="1">
    <citation type="submission" date="2019-11" db="EMBL/GenBank/DDBJ databases">
        <title>Venatorbacter sp. nov. a predator of Campylobacter and other Gram-negative bacteria.</title>
        <authorList>
            <person name="Saeedi A."/>
            <person name="Cummings N.J."/>
            <person name="Connerton I.F."/>
            <person name="Connerton P.L."/>
        </authorList>
    </citation>
    <scope>NUCLEOTIDE SEQUENCE [LARGE SCALE GENOMIC DNA]</scope>
    <source>
        <strain evidence="6">XL5</strain>
    </source>
</reference>
<dbReference type="NCBIfam" id="NF008453">
    <property type="entry name" value="PRK11308.1"/>
    <property type="match status" value="2"/>
</dbReference>
<name>A0A9X7UW47_9GAMM</name>
<dbReference type="Pfam" id="PF00005">
    <property type="entry name" value="ABC_tran"/>
    <property type="match status" value="2"/>
</dbReference>
<keyword evidence="4 6" id="KW-0067">ATP-binding</keyword>
<keyword evidence="7" id="KW-1185">Reference proteome</keyword>
<dbReference type="InterPro" id="IPR017871">
    <property type="entry name" value="ABC_transporter-like_CS"/>
</dbReference>